<sequence>MRVVIIADRLFASRERSMLARLQVGLADEGLRVVQALPIGVEPASGGMLTETVSFEEIGPPFSLHRRAAVAAQTLLDSAKASDGDPPAVVHAFGSPVWDFGLALAEKLDAAFILEAWRAGLARAVQRSFTKAHGRAGQLVLCPDAKLAQQLRTEVPEAVVRHSPWGVYT</sequence>
<feature type="non-terminal residue" evidence="1">
    <location>
        <position position="169"/>
    </location>
</feature>
<dbReference type="EMBL" id="UOGK01000135">
    <property type="protein sequence ID" value="VAX38315.1"/>
    <property type="molecule type" value="Genomic_DNA"/>
</dbReference>
<evidence type="ECO:0000313" key="1">
    <source>
        <dbReference type="EMBL" id="VAX38315.1"/>
    </source>
</evidence>
<evidence type="ECO:0008006" key="2">
    <source>
        <dbReference type="Google" id="ProtNLM"/>
    </source>
</evidence>
<accession>A0A3B1E021</accession>
<proteinExistence type="predicted"/>
<name>A0A3B1E021_9ZZZZ</name>
<dbReference type="AlphaFoldDB" id="A0A3B1E021"/>
<protein>
    <recommendedName>
        <fullName evidence="2">Glycosyltransferase subfamily 4-like N-terminal domain-containing protein</fullName>
    </recommendedName>
</protein>
<organism evidence="1">
    <name type="scientific">hydrothermal vent metagenome</name>
    <dbReference type="NCBI Taxonomy" id="652676"/>
    <lineage>
        <taxon>unclassified sequences</taxon>
        <taxon>metagenomes</taxon>
        <taxon>ecological metagenomes</taxon>
    </lineage>
</organism>
<gene>
    <name evidence="1" type="ORF">MNBD_PLANCTO03-1876</name>
</gene>
<reference evidence="1" key="1">
    <citation type="submission" date="2018-06" db="EMBL/GenBank/DDBJ databases">
        <authorList>
            <person name="Zhirakovskaya E."/>
        </authorList>
    </citation>
    <scope>NUCLEOTIDE SEQUENCE</scope>
</reference>